<accession>A0ABS6GT79</accession>
<keyword evidence="1" id="KW-0472">Membrane</keyword>
<sequence>METQSSQEIKHLTDRVNDVNKRINHIDGKVDKVDEKVDKMEEKFNDRHIDMVELTTTLKADSKASRESTERLNNSINNFFNELKESNQLNNAKFERLEKSVNKLETTVNDKTLAINVGLEEKKMSKTMITSILVAIIGLVGIIAKVIAPLFF</sequence>
<dbReference type="EMBL" id="JAHLZN010000001">
    <property type="protein sequence ID" value="MBU6112560.1"/>
    <property type="molecule type" value="Genomic_DNA"/>
</dbReference>
<dbReference type="RefSeq" id="WP_216683206.1">
    <property type="nucleotide sequence ID" value="NZ_JAHLZN010000001.1"/>
</dbReference>
<dbReference type="Proteomes" id="UP000770161">
    <property type="component" value="Unassembled WGS sequence"/>
</dbReference>
<name>A0ABS6GT79_MAMLE</name>
<feature type="transmembrane region" description="Helical" evidence="1">
    <location>
        <begin position="132"/>
        <end position="151"/>
    </location>
</feature>
<evidence type="ECO:0000313" key="3">
    <source>
        <dbReference type="Proteomes" id="UP000770161"/>
    </source>
</evidence>
<evidence type="ECO:0000256" key="1">
    <source>
        <dbReference type="SAM" id="Phobius"/>
    </source>
</evidence>
<keyword evidence="3" id="KW-1185">Reference proteome</keyword>
<keyword evidence="1" id="KW-0812">Transmembrane</keyword>
<protein>
    <submittedName>
        <fullName evidence="2">Uncharacterized protein</fullName>
    </submittedName>
</protein>
<comment type="caution">
    <text evidence="2">The sequence shown here is derived from an EMBL/GenBank/DDBJ whole genome shotgun (WGS) entry which is preliminary data.</text>
</comment>
<organism evidence="2 3">
    <name type="scientific">Mammaliicoccus lentus</name>
    <name type="common">Staphylococcus lentus</name>
    <dbReference type="NCBI Taxonomy" id="42858"/>
    <lineage>
        <taxon>Bacteria</taxon>
        <taxon>Bacillati</taxon>
        <taxon>Bacillota</taxon>
        <taxon>Bacilli</taxon>
        <taxon>Bacillales</taxon>
        <taxon>Staphylococcaceae</taxon>
        <taxon>Mammaliicoccus</taxon>
    </lineage>
</organism>
<gene>
    <name evidence="2" type="ORF">KQ656_01245</name>
</gene>
<reference evidence="2 3" key="1">
    <citation type="submission" date="2021-06" db="EMBL/GenBank/DDBJ databases">
        <title>Staphylococcus lentus K169 genome sequencing.</title>
        <authorList>
            <person name="Sundareshan S."/>
            <person name="Akhila D.S."/>
            <person name="Prachi D."/>
            <person name="Sivakumar R."/>
            <person name="Rajendhran J."/>
            <person name="Isloor S."/>
            <person name="Hegde N.R."/>
        </authorList>
    </citation>
    <scope>NUCLEOTIDE SEQUENCE [LARGE SCALE GENOMIC DNA]</scope>
    <source>
        <strain evidence="2 3">K169</strain>
    </source>
</reference>
<evidence type="ECO:0000313" key="2">
    <source>
        <dbReference type="EMBL" id="MBU6112560.1"/>
    </source>
</evidence>
<keyword evidence="1" id="KW-1133">Transmembrane helix</keyword>
<proteinExistence type="predicted"/>